<proteinExistence type="predicted"/>
<protein>
    <submittedName>
        <fullName evidence="1">Uncharacterized protein</fullName>
    </submittedName>
</protein>
<gene>
    <name evidence="1" type="ORF">ECRASSUSDP1_LOCUS26371</name>
</gene>
<evidence type="ECO:0000313" key="2">
    <source>
        <dbReference type="Proteomes" id="UP001295684"/>
    </source>
</evidence>
<name>A0AAD2D8J5_EUPCR</name>
<sequence>MSCYNRSFHCKMVVNRIAAKEKGMLKQLESSGYTNDDFKQLNPILYKKWKSCIEDSQALRSQSHLYQYISGNYLTSFTSGLQYDLKIGKGQSKHEACVSLFSNNAKNTQKISLIPDPIMSRTISPCSTLKGGYELNEVSI</sequence>
<comment type="caution">
    <text evidence="1">The sequence shown here is derived from an EMBL/GenBank/DDBJ whole genome shotgun (WGS) entry which is preliminary data.</text>
</comment>
<dbReference type="AlphaFoldDB" id="A0AAD2D8J5"/>
<dbReference type="Proteomes" id="UP001295684">
    <property type="component" value="Unassembled WGS sequence"/>
</dbReference>
<organism evidence="1 2">
    <name type="scientific">Euplotes crassus</name>
    <dbReference type="NCBI Taxonomy" id="5936"/>
    <lineage>
        <taxon>Eukaryota</taxon>
        <taxon>Sar</taxon>
        <taxon>Alveolata</taxon>
        <taxon>Ciliophora</taxon>
        <taxon>Intramacronucleata</taxon>
        <taxon>Spirotrichea</taxon>
        <taxon>Hypotrichia</taxon>
        <taxon>Euplotida</taxon>
        <taxon>Euplotidae</taxon>
        <taxon>Moneuplotes</taxon>
    </lineage>
</organism>
<keyword evidence="2" id="KW-1185">Reference proteome</keyword>
<evidence type="ECO:0000313" key="1">
    <source>
        <dbReference type="EMBL" id="CAI2384832.1"/>
    </source>
</evidence>
<accession>A0AAD2D8J5</accession>
<dbReference type="EMBL" id="CAMPGE010027183">
    <property type="protein sequence ID" value="CAI2384832.1"/>
    <property type="molecule type" value="Genomic_DNA"/>
</dbReference>
<reference evidence="1" key="1">
    <citation type="submission" date="2023-07" db="EMBL/GenBank/DDBJ databases">
        <authorList>
            <consortium name="AG Swart"/>
            <person name="Singh M."/>
            <person name="Singh A."/>
            <person name="Seah K."/>
            <person name="Emmerich C."/>
        </authorList>
    </citation>
    <scope>NUCLEOTIDE SEQUENCE</scope>
    <source>
        <strain evidence="1">DP1</strain>
    </source>
</reference>